<dbReference type="EMBL" id="AMGY01000004">
    <property type="protein sequence ID" value="EXJ84317.1"/>
    <property type="molecule type" value="Genomic_DNA"/>
</dbReference>
<dbReference type="AlphaFoldDB" id="W9XUT3"/>
<dbReference type="OrthoDB" id="74178at2759"/>
<dbReference type="Proteomes" id="UP000019478">
    <property type="component" value="Unassembled WGS sequence"/>
</dbReference>
<evidence type="ECO:0000256" key="4">
    <source>
        <dbReference type="SAM" id="Coils"/>
    </source>
</evidence>
<feature type="region of interest" description="Disordered" evidence="5">
    <location>
        <begin position="28"/>
        <end position="227"/>
    </location>
</feature>
<dbReference type="GeneID" id="19169102"/>
<evidence type="ECO:0000256" key="2">
    <source>
        <dbReference type="ARBA" id="ARBA00023034"/>
    </source>
</evidence>
<evidence type="ECO:0000259" key="6">
    <source>
        <dbReference type="Pfam" id="PF12325"/>
    </source>
</evidence>
<evidence type="ECO:0000256" key="1">
    <source>
        <dbReference type="ARBA" id="ARBA00004555"/>
    </source>
</evidence>
<dbReference type="RefSeq" id="XP_007733302.1">
    <property type="nucleotide sequence ID" value="XM_007735112.1"/>
</dbReference>
<feature type="compositionally biased region" description="Polar residues" evidence="5">
    <location>
        <begin position="36"/>
        <end position="47"/>
    </location>
</feature>
<feature type="region of interest" description="Disordered" evidence="5">
    <location>
        <begin position="322"/>
        <end position="344"/>
    </location>
</feature>
<evidence type="ECO:0000256" key="3">
    <source>
        <dbReference type="ARBA" id="ARBA00023054"/>
    </source>
</evidence>
<dbReference type="eggNOG" id="KOG4673">
    <property type="taxonomic scope" value="Eukaryota"/>
</dbReference>
<feature type="coiled-coil region" evidence="4">
    <location>
        <begin position="479"/>
        <end position="609"/>
    </location>
</feature>
<dbReference type="PANTHER" id="PTHR46515">
    <property type="entry name" value="TATA ELEMENT MODULATORY FACTOR TMF1"/>
    <property type="match status" value="1"/>
</dbReference>
<accession>W9XUT3</accession>
<feature type="coiled-coil region" evidence="4">
    <location>
        <begin position="733"/>
        <end position="833"/>
    </location>
</feature>
<gene>
    <name evidence="7" type="ORF">A1O3_04984</name>
</gene>
<dbReference type="GO" id="GO:0005794">
    <property type="term" value="C:Golgi apparatus"/>
    <property type="evidence" value="ECO:0007669"/>
    <property type="project" value="UniProtKB-SubCell"/>
</dbReference>
<feature type="region of interest" description="Disordered" evidence="5">
    <location>
        <begin position="615"/>
        <end position="683"/>
    </location>
</feature>
<dbReference type="PANTHER" id="PTHR46515:SF1">
    <property type="entry name" value="TATA ELEMENT MODULATORY FACTOR"/>
    <property type="match status" value="1"/>
</dbReference>
<sequence length="835" mass="92727">MTSKPTSRWNFLQHAVASVESKLDTILAEENDPLRRSTTPAQASRDTAPSKRSMHQSASTVSLVINVSIVSSELSRSSSNASASNDRLQERLARAMAKKNGSRPETPPTVIDQSPTRPPNDDAPATSSENTRLENEPEVEGPRAENASRTTEDAALGPHGDSAISGEDVKDLGLENLVPTTKPAGISTEVTGVSQTLLRGDSQDIPRKGDDASMRPEAEETEKIQEETGTYIERIDALQAKLQYLSNEAALSARQAATSADGGSLERKLAEKDEKIALLIEEGTRLSKSEMAYLTALKRLKAQVVAKNKEQEAMKLRAERAERSLKTMEDRASKAESASKKAEQQLMTSLRTVSDLEAIKKERDALHATLAEMKTQLSKANLRAEAAESKAQSDQLEKERKRITELEDDLTSARVEREISDDKLRREIEHLQATLEKEKEQARAMESEMLSEQAALESKLEAFRVRAEEAASTDQGHQQAKLLRQIETLQSQYASASQNWQGIESTLLGRITNLEKERDEVAARDTDLRKKLRDATLKLKGAQRELENLQTGYADMEKSLAEANEETERLGRKVRQLEEDLATALKEAEEQKATAARELKRKVEEEKAKWTATLHIQRTESPALSTRKNSSMASDMNHLMSPVQYERPSSRRSSVMPGVDPNTPPPQQSTTSFRGVPTGSVPETPSVVASMDQDEYFANIPPTPLSASHHSHRGVNDLISASTVGAGPSVQLVERMSANVRRLESEKAASKDELLRIATQRDEARQEVVSLMREVEEKRKVEARLNALEKEHQSLNERHQTTLEMLGEKSEQVEELKADILDVKQMYRQLVDTMK</sequence>
<proteinExistence type="predicted"/>
<keyword evidence="3 4" id="KW-0175">Coiled coil</keyword>
<dbReference type="GO" id="GO:0005783">
    <property type="term" value="C:endoplasmic reticulum"/>
    <property type="evidence" value="ECO:0007669"/>
    <property type="project" value="TreeGrafter"/>
</dbReference>
<feature type="compositionally biased region" description="Basic and acidic residues" evidence="5">
    <location>
        <begin position="201"/>
        <end position="226"/>
    </location>
</feature>
<dbReference type="HOGENOM" id="CLU_013114_0_0_1"/>
<feature type="compositionally biased region" description="Polar residues" evidence="5">
    <location>
        <begin position="188"/>
        <end position="197"/>
    </location>
</feature>
<feature type="compositionally biased region" description="Basic and acidic residues" evidence="5">
    <location>
        <begin position="322"/>
        <end position="343"/>
    </location>
</feature>
<dbReference type="Pfam" id="PF12329">
    <property type="entry name" value="TMF_DNA_bd"/>
    <property type="match status" value="1"/>
</dbReference>
<evidence type="ECO:0000256" key="5">
    <source>
        <dbReference type="SAM" id="MobiDB-lite"/>
    </source>
</evidence>
<comment type="subcellular location">
    <subcellularLocation>
        <location evidence="1">Golgi apparatus</location>
    </subcellularLocation>
</comment>
<protein>
    <recommendedName>
        <fullName evidence="6">TATA element modulatory factor 1 TATA binding domain-containing protein</fullName>
    </recommendedName>
</protein>
<dbReference type="STRING" id="1182542.W9XUT3"/>
<feature type="compositionally biased region" description="Polar residues" evidence="5">
    <location>
        <begin position="615"/>
        <end position="634"/>
    </location>
</feature>
<feature type="compositionally biased region" description="Basic and acidic residues" evidence="5">
    <location>
        <begin position="131"/>
        <end position="143"/>
    </location>
</feature>
<evidence type="ECO:0000313" key="8">
    <source>
        <dbReference type="Proteomes" id="UP000019478"/>
    </source>
</evidence>
<dbReference type="InterPro" id="IPR022092">
    <property type="entry name" value="TMF_DNA-bd"/>
</dbReference>
<feature type="domain" description="TATA element modulatory factor 1 TATA binding" evidence="6">
    <location>
        <begin position="721"/>
        <end position="834"/>
    </location>
</feature>
<organism evidence="7 8">
    <name type="scientific">Capronia epimyces CBS 606.96</name>
    <dbReference type="NCBI Taxonomy" id="1182542"/>
    <lineage>
        <taxon>Eukaryota</taxon>
        <taxon>Fungi</taxon>
        <taxon>Dikarya</taxon>
        <taxon>Ascomycota</taxon>
        <taxon>Pezizomycotina</taxon>
        <taxon>Eurotiomycetes</taxon>
        <taxon>Chaetothyriomycetidae</taxon>
        <taxon>Chaetothyriales</taxon>
        <taxon>Herpotrichiellaceae</taxon>
        <taxon>Capronia</taxon>
    </lineage>
</organism>
<comment type="caution">
    <text evidence="7">The sequence shown here is derived from an EMBL/GenBank/DDBJ whole genome shotgun (WGS) entry which is preliminary data.</text>
</comment>
<dbReference type="Pfam" id="PF12325">
    <property type="entry name" value="TMF_TATA_bd"/>
    <property type="match status" value="1"/>
</dbReference>
<dbReference type="InterPro" id="IPR022091">
    <property type="entry name" value="TMF_TATA-bd"/>
</dbReference>
<name>W9XUT3_9EURO</name>
<keyword evidence="8" id="KW-1185">Reference proteome</keyword>
<feature type="compositionally biased region" description="Low complexity" evidence="5">
    <location>
        <begin position="59"/>
        <end position="86"/>
    </location>
</feature>
<dbReference type="InterPro" id="IPR052602">
    <property type="entry name" value="Growth_transcription_reg"/>
</dbReference>
<reference evidence="7 8" key="1">
    <citation type="submission" date="2013-03" db="EMBL/GenBank/DDBJ databases">
        <title>The Genome Sequence of Capronia epimyces CBS 606.96.</title>
        <authorList>
            <consortium name="The Broad Institute Genomics Platform"/>
            <person name="Cuomo C."/>
            <person name="de Hoog S."/>
            <person name="Gorbushina A."/>
            <person name="Walker B."/>
            <person name="Young S.K."/>
            <person name="Zeng Q."/>
            <person name="Gargeya S."/>
            <person name="Fitzgerald M."/>
            <person name="Haas B."/>
            <person name="Abouelleil A."/>
            <person name="Allen A.W."/>
            <person name="Alvarado L."/>
            <person name="Arachchi H.M."/>
            <person name="Berlin A.M."/>
            <person name="Chapman S.B."/>
            <person name="Gainer-Dewar J."/>
            <person name="Goldberg J."/>
            <person name="Griggs A."/>
            <person name="Gujja S."/>
            <person name="Hansen M."/>
            <person name="Howarth C."/>
            <person name="Imamovic A."/>
            <person name="Ireland A."/>
            <person name="Larimer J."/>
            <person name="McCowan C."/>
            <person name="Murphy C."/>
            <person name="Pearson M."/>
            <person name="Poon T.W."/>
            <person name="Priest M."/>
            <person name="Roberts A."/>
            <person name="Saif S."/>
            <person name="Shea T."/>
            <person name="Sisk P."/>
            <person name="Sykes S."/>
            <person name="Wortman J."/>
            <person name="Nusbaum C."/>
            <person name="Birren B."/>
        </authorList>
    </citation>
    <scope>NUCLEOTIDE SEQUENCE [LARGE SCALE GENOMIC DNA]</scope>
    <source>
        <strain evidence="7 8">CBS 606.96</strain>
    </source>
</reference>
<keyword evidence="2" id="KW-0333">Golgi apparatus</keyword>
<evidence type="ECO:0000313" key="7">
    <source>
        <dbReference type="EMBL" id="EXJ84317.1"/>
    </source>
</evidence>